<name>A0A9D1SIE8_9FIRM</name>
<proteinExistence type="predicted"/>
<dbReference type="EMBL" id="DVNF01000157">
    <property type="protein sequence ID" value="HIU60803.1"/>
    <property type="molecule type" value="Genomic_DNA"/>
</dbReference>
<dbReference type="Pfam" id="PF12706">
    <property type="entry name" value="Lactamase_B_2"/>
    <property type="match status" value="1"/>
</dbReference>
<dbReference type="AlphaFoldDB" id="A0A9D1SIE8"/>
<feature type="domain" description="Metallo-beta-lactamase" evidence="1">
    <location>
        <begin position="13"/>
        <end position="190"/>
    </location>
</feature>
<dbReference type="PANTHER" id="PTHR47619:SF1">
    <property type="entry name" value="EXODEOXYRIBONUCLEASE WALJ"/>
    <property type="match status" value="1"/>
</dbReference>
<dbReference type="InterPro" id="IPR001279">
    <property type="entry name" value="Metallo-B-lactamas"/>
</dbReference>
<dbReference type="PANTHER" id="PTHR47619">
    <property type="entry name" value="METALLO-HYDROLASE YYCJ-RELATED"/>
    <property type="match status" value="1"/>
</dbReference>
<dbReference type="SUPFAM" id="SSF56281">
    <property type="entry name" value="Metallo-hydrolase/oxidoreductase"/>
    <property type="match status" value="1"/>
</dbReference>
<organism evidence="2 3">
    <name type="scientific">Candidatus Stercoripulliclostridium merdigallinarum</name>
    <dbReference type="NCBI Taxonomy" id="2840951"/>
    <lineage>
        <taxon>Bacteria</taxon>
        <taxon>Bacillati</taxon>
        <taxon>Bacillota</taxon>
        <taxon>Clostridia</taxon>
        <taxon>Eubacteriales</taxon>
        <taxon>Candidatus Stercoripulliclostridium</taxon>
    </lineage>
</organism>
<evidence type="ECO:0000259" key="1">
    <source>
        <dbReference type="SMART" id="SM00849"/>
    </source>
</evidence>
<dbReference type="InterPro" id="IPR036866">
    <property type="entry name" value="RibonucZ/Hydroxyglut_hydro"/>
</dbReference>
<reference evidence="2" key="2">
    <citation type="journal article" date="2021" name="PeerJ">
        <title>Extensive microbial diversity within the chicken gut microbiome revealed by metagenomics and culture.</title>
        <authorList>
            <person name="Gilroy R."/>
            <person name="Ravi A."/>
            <person name="Getino M."/>
            <person name="Pursley I."/>
            <person name="Horton D.L."/>
            <person name="Alikhan N.F."/>
            <person name="Baker D."/>
            <person name="Gharbi K."/>
            <person name="Hall N."/>
            <person name="Watson M."/>
            <person name="Adriaenssens E.M."/>
            <person name="Foster-Nyarko E."/>
            <person name="Jarju S."/>
            <person name="Secka A."/>
            <person name="Antonio M."/>
            <person name="Oren A."/>
            <person name="Chaudhuri R.R."/>
            <person name="La Ragione R."/>
            <person name="Hildebrand F."/>
            <person name="Pallen M.J."/>
        </authorList>
    </citation>
    <scope>NUCLEOTIDE SEQUENCE</scope>
    <source>
        <strain evidence="2">18911</strain>
    </source>
</reference>
<accession>A0A9D1SIE8</accession>
<evidence type="ECO:0000313" key="3">
    <source>
        <dbReference type="Proteomes" id="UP000824094"/>
    </source>
</evidence>
<reference evidence="2" key="1">
    <citation type="submission" date="2020-10" db="EMBL/GenBank/DDBJ databases">
        <authorList>
            <person name="Gilroy R."/>
        </authorList>
    </citation>
    <scope>NUCLEOTIDE SEQUENCE</scope>
    <source>
        <strain evidence="2">18911</strain>
    </source>
</reference>
<dbReference type="Proteomes" id="UP000824094">
    <property type="component" value="Unassembled WGS sequence"/>
</dbReference>
<gene>
    <name evidence="2" type="ORF">IAB05_05375</name>
</gene>
<comment type="caution">
    <text evidence="2">The sequence shown here is derived from an EMBL/GenBank/DDBJ whole genome shotgun (WGS) entry which is preliminary data.</text>
</comment>
<evidence type="ECO:0000313" key="2">
    <source>
        <dbReference type="EMBL" id="HIU60803.1"/>
    </source>
</evidence>
<dbReference type="Gene3D" id="3.60.15.10">
    <property type="entry name" value="Ribonuclease Z/Hydroxyacylglutathione hydrolase-like"/>
    <property type="match status" value="1"/>
</dbReference>
<sequence>MSLSVTTLSSSSSGNSVLVTGNGRSILIDCGIPVKRLKDGLESAGVKLSDVEGILLTHEHDDHIRTVAVVSENYGIPVYAERRTLAAVKARTDLKGGFYFESMRPFMLAGMEIRPFPTPHDAVSPVGYSVATADKRYVQATDIGWFSPEVERAMRGADVALIESNHDVDMLLNGKYPLYLKERILSRHGHLSNGNCAEAVLKILDSGTRNIILGHLSEHNNTAELAFNTTNEAIERRGAVLGKDYVLVVANARKPGRGVAV</sequence>
<dbReference type="InterPro" id="IPR052533">
    <property type="entry name" value="WalJ/YycJ-like"/>
</dbReference>
<dbReference type="SMART" id="SM00849">
    <property type="entry name" value="Lactamase_B"/>
    <property type="match status" value="1"/>
</dbReference>
<protein>
    <submittedName>
        <fullName evidence="2">MBL fold metallo-hydrolase</fullName>
    </submittedName>
</protein>